<evidence type="ECO:0000313" key="3">
    <source>
        <dbReference type="Proteomes" id="UP000825009"/>
    </source>
</evidence>
<dbReference type="EMBL" id="CP079194">
    <property type="protein sequence ID" value="QXT40235.1"/>
    <property type="molecule type" value="Genomic_DNA"/>
</dbReference>
<evidence type="ECO:0000313" key="2">
    <source>
        <dbReference type="EMBL" id="QXT40235.1"/>
    </source>
</evidence>
<keyword evidence="1" id="KW-0812">Transmembrane</keyword>
<dbReference type="AlphaFoldDB" id="A0A8F6TX13"/>
<proteinExistence type="predicted"/>
<feature type="transmembrane region" description="Helical" evidence="1">
    <location>
        <begin position="86"/>
        <end position="104"/>
    </location>
</feature>
<keyword evidence="3" id="KW-1185">Reference proteome</keyword>
<protein>
    <submittedName>
        <fullName evidence="2">Uncharacterized protein</fullName>
    </submittedName>
</protein>
<organism evidence="2 3">
    <name type="scientific">Gymnodinialimonas ceratoperidinii</name>
    <dbReference type="NCBI Taxonomy" id="2856823"/>
    <lineage>
        <taxon>Bacteria</taxon>
        <taxon>Pseudomonadati</taxon>
        <taxon>Pseudomonadota</taxon>
        <taxon>Alphaproteobacteria</taxon>
        <taxon>Rhodobacterales</taxon>
        <taxon>Paracoccaceae</taxon>
        <taxon>Gymnodinialimonas</taxon>
    </lineage>
</organism>
<dbReference type="RefSeq" id="WP_219003350.1">
    <property type="nucleotide sequence ID" value="NZ_CP079194.1"/>
</dbReference>
<name>A0A8F6TX13_9RHOB</name>
<accession>A0A8F6TX13</accession>
<sequence>MRDVVRIMLAPLLWLAAFSAVYGLQGLLCGHDVTGSIAGLPLPRVILIAAYGLAIALQCGVLAWLCRTRAAVGSRFVGFVSRATGWTGLVATIWSLFPVALLSICG</sequence>
<feature type="transmembrane region" description="Helical" evidence="1">
    <location>
        <begin position="47"/>
        <end position="65"/>
    </location>
</feature>
<keyword evidence="1" id="KW-0472">Membrane</keyword>
<gene>
    <name evidence="2" type="ORF">KYE46_03000</name>
</gene>
<dbReference type="KEGG" id="gce:KYE46_03000"/>
<evidence type="ECO:0000256" key="1">
    <source>
        <dbReference type="SAM" id="Phobius"/>
    </source>
</evidence>
<reference evidence="2 3" key="1">
    <citation type="submission" date="2021-07" db="EMBL/GenBank/DDBJ databases">
        <title>A novel Jannaschia species isolated from marine dinoflagellate Ceratoperidinium margalefii.</title>
        <authorList>
            <person name="Jiang Y."/>
            <person name="Li Z."/>
        </authorList>
    </citation>
    <scope>NUCLEOTIDE SEQUENCE [LARGE SCALE GENOMIC DNA]</scope>
    <source>
        <strain evidence="2 3">J12C1-MA-4</strain>
    </source>
</reference>
<dbReference type="Proteomes" id="UP000825009">
    <property type="component" value="Chromosome"/>
</dbReference>
<keyword evidence="1" id="KW-1133">Transmembrane helix</keyword>